<evidence type="ECO:0000256" key="6">
    <source>
        <dbReference type="ARBA" id="ARBA00024536"/>
    </source>
</evidence>
<keyword evidence="3 7" id="KW-0350">Heme biosynthesis</keyword>
<protein>
    <recommendedName>
        <fullName evidence="7">Ferrochelatase</fullName>
        <ecNumber evidence="7">4.98.1.1</ecNumber>
    </recommendedName>
    <alternativeName>
        <fullName evidence="7">Heme synthase</fullName>
    </alternativeName>
    <alternativeName>
        <fullName evidence="7">Protoheme ferro-lyase</fullName>
    </alternativeName>
</protein>
<evidence type="ECO:0000256" key="1">
    <source>
        <dbReference type="ARBA" id="ARBA00007718"/>
    </source>
</evidence>
<name>F8L8V7_SIMNZ</name>
<comment type="subcellular location">
    <subcellularLocation>
        <location evidence="7">Cytoplasm</location>
    </subcellularLocation>
</comment>
<keyword evidence="4 7" id="KW-0456">Lyase</keyword>
<dbReference type="CDD" id="cd03411">
    <property type="entry name" value="Ferrochelatase_N"/>
    <property type="match status" value="1"/>
</dbReference>
<evidence type="ECO:0000256" key="2">
    <source>
        <dbReference type="ARBA" id="ARBA00023004"/>
    </source>
</evidence>
<evidence type="ECO:0000256" key="3">
    <source>
        <dbReference type="ARBA" id="ARBA00023133"/>
    </source>
</evidence>
<organism evidence="9 10">
    <name type="scientific">Simkania negevensis (strain ATCC VR-1471 / DSM 27360 / Z)</name>
    <dbReference type="NCBI Taxonomy" id="331113"/>
    <lineage>
        <taxon>Bacteria</taxon>
        <taxon>Pseudomonadati</taxon>
        <taxon>Chlamydiota</taxon>
        <taxon>Chlamydiia</taxon>
        <taxon>Parachlamydiales</taxon>
        <taxon>Simkaniaceae</taxon>
        <taxon>Simkania</taxon>
    </lineage>
</organism>
<dbReference type="InterPro" id="IPR001015">
    <property type="entry name" value="Ferrochelatase"/>
</dbReference>
<comment type="catalytic activity">
    <reaction evidence="6">
        <text>Fe-coproporphyrin III + 2 H(+) = coproporphyrin III + Fe(2+)</text>
        <dbReference type="Rhea" id="RHEA:49572"/>
        <dbReference type="ChEBI" id="CHEBI:15378"/>
        <dbReference type="ChEBI" id="CHEBI:29033"/>
        <dbReference type="ChEBI" id="CHEBI:68438"/>
        <dbReference type="ChEBI" id="CHEBI:131725"/>
        <dbReference type="EC" id="4.99.1.9"/>
    </reaction>
    <physiologicalReaction direction="right-to-left" evidence="6">
        <dbReference type="Rhea" id="RHEA:49574"/>
    </physiologicalReaction>
</comment>
<evidence type="ECO:0000256" key="7">
    <source>
        <dbReference type="HAMAP-Rule" id="MF_00323"/>
    </source>
</evidence>
<keyword evidence="10" id="KW-1185">Reference proteome</keyword>
<dbReference type="EC" id="4.98.1.1" evidence="7"/>
<dbReference type="PANTHER" id="PTHR11108:SF1">
    <property type="entry name" value="FERROCHELATASE, MITOCHONDRIAL"/>
    <property type="match status" value="1"/>
</dbReference>
<comment type="catalytic activity">
    <reaction evidence="7">
        <text>heme b + 2 H(+) = protoporphyrin IX + Fe(2+)</text>
        <dbReference type="Rhea" id="RHEA:22584"/>
        <dbReference type="ChEBI" id="CHEBI:15378"/>
        <dbReference type="ChEBI" id="CHEBI:29033"/>
        <dbReference type="ChEBI" id="CHEBI:57306"/>
        <dbReference type="ChEBI" id="CHEBI:60344"/>
        <dbReference type="EC" id="4.98.1.1"/>
    </reaction>
</comment>
<dbReference type="OrthoDB" id="9809741at2"/>
<dbReference type="HAMAP" id="MF_00323">
    <property type="entry name" value="Ferrochelatase"/>
    <property type="match status" value="1"/>
</dbReference>
<keyword evidence="2 7" id="KW-0408">Iron</keyword>
<feature type="binding site" evidence="7">
    <location>
        <position position="190"/>
    </location>
    <ligand>
        <name>Fe(2+)</name>
        <dbReference type="ChEBI" id="CHEBI:29033"/>
    </ligand>
</feature>
<keyword evidence="5 7" id="KW-0627">Porphyrin biosynthesis</keyword>
<evidence type="ECO:0000256" key="8">
    <source>
        <dbReference type="RuleBase" id="RU004185"/>
    </source>
</evidence>
<feature type="binding site" evidence="7">
    <location>
        <position position="292"/>
    </location>
    <ligand>
        <name>Fe(2+)</name>
        <dbReference type="ChEBI" id="CHEBI:29033"/>
    </ligand>
</feature>
<gene>
    <name evidence="7 9" type="primary">hemH</name>
    <name evidence="9" type="ordered locus">SNE_A13730</name>
</gene>
<dbReference type="GO" id="GO:0046872">
    <property type="term" value="F:metal ion binding"/>
    <property type="evidence" value="ECO:0007669"/>
    <property type="project" value="UniProtKB-KW"/>
</dbReference>
<dbReference type="HOGENOM" id="CLU_018884_0_1_0"/>
<keyword evidence="7" id="KW-0963">Cytoplasm</keyword>
<evidence type="ECO:0000256" key="4">
    <source>
        <dbReference type="ARBA" id="ARBA00023239"/>
    </source>
</evidence>
<dbReference type="UniPathway" id="UPA00252">
    <property type="reaction ID" value="UER00325"/>
</dbReference>
<dbReference type="eggNOG" id="COG0276">
    <property type="taxonomic scope" value="Bacteria"/>
</dbReference>
<dbReference type="SUPFAM" id="SSF53800">
    <property type="entry name" value="Chelatase"/>
    <property type="match status" value="1"/>
</dbReference>
<dbReference type="NCBIfam" id="TIGR00109">
    <property type="entry name" value="hemH"/>
    <property type="match status" value="1"/>
</dbReference>
<sequence>MSPRVGILLVNLGTPDSAKPRAVKRYLTQFLTDGRVIDIPFFLRQLLVRGVIIPKRYRNSAKLYQAIWKPEGSPLKIYSYELKDKLQEALGNSFQVELAMRYQTPSIETGLENLRSCQKIVLIPLFPQYASATTGSVYQEVFRILQTWEVIPSLVCMDGFATHEEVIHAFCQAARQYDLAQYDHFLFSYHGLPERQVQKADRCHHCLKTPNCCQELTDKNRTCYAAQCVATTAAICRQLKLPQEAVSHCYQSRLGKDPWIQPYASNVLEKLAKEGKKKILVFSPAFVADCLETLQEIGIEYQAEFKQWGGEKLDLVEGLNARPEWVSALKSIILTQLPSKERNECTRSPNI</sequence>
<dbReference type="KEGG" id="sng:SNE_A13730"/>
<dbReference type="CDD" id="cd00419">
    <property type="entry name" value="Ferrochelatase_C"/>
    <property type="match status" value="1"/>
</dbReference>
<dbReference type="InterPro" id="IPR033644">
    <property type="entry name" value="Ferrochelatase_C"/>
</dbReference>
<dbReference type="Gene3D" id="3.40.50.1400">
    <property type="match status" value="2"/>
</dbReference>
<accession>F8L8V7</accession>
<dbReference type="RefSeq" id="WP_013943717.1">
    <property type="nucleotide sequence ID" value="NC_015713.1"/>
</dbReference>
<dbReference type="Pfam" id="PF00762">
    <property type="entry name" value="Ferrochelatase"/>
    <property type="match status" value="1"/>
</dbReference>
<dbReference type="PANTHER" id="PTHR11108">
    <property type="entry name" value="FERROCHELATASE"/>
    <property type="match status" value="1"/>
</dbReference>
<evidence type="ECO:0000313" key="10">
    <source>
        <dbReference type="Proteomes" id="UP000000496"/>
    </source>
</evidence>
<dbReference type="AlphaFoldDB" id="F8L8V7"/>
<proteinExistence type="inferred from homology"/>
<dbReference type="Proteomes" id="UP000000496">
    <property type="component" value="Chromosome gsn.131"/>
</dbReference>
<dbReference type="EMBL" id="FR872582">
    <property type="protein sequence ID" value="CCB89250.1"/>
    <property type="molecule type" value="Genomic_DNA"/>
</dbReference>
<dbReference type="InterPro" id="IPR033659">
    <property type="entry name" value="Ferrochelatase_N"/>
</dbReference>
<evidence type="ECO:0000313" key="9">
    <source>
        <dbReference type="EMBL" id="CCB89250.1"/>
    </source>
</evidence>
<evidence type="ECO:0000256" key="5">
    <source>
        <dbReference type="ARBA" id="ARBA00023244"/>
    </source>
</evidence>
<keyword evidence="7" id="KW-0479">Metal-binding</keyword>
<dbReference type="GO" id="GO:0004325">
    <property type="term" value="F:ferrochelatase activity"/>
    <property type="evidence" value="ECO:0007669"/>
    <property type="project" value="UniProtKB-UniRule"/>
</dbReference>
<reference evidence="9 10" key="1">
    <citation type="journal article" date="2011" name="Mol. Biol. Evol.">
        <title>Unity in variety--the pan-genome of the Chlamydiae.</title>
        <authorList>
            <person name="Collingro A."/>
            <person name="Tischler P."/>
            <person name="Weinmaier T."/>
            <person name="Penz T."/>
            <person name="Heinz E."/>
            <person name="Brunham R.C."/>
            <person name="Read T.D."/>
            <person name="Bavoil P.M."/>
            <person name="Sachse K."/>
            <person name="Kahane S."/>
            <person name="Friedman M.G."/>
            <person name="Rattei T."/>
            <person name="Myers G.S."/>
            <person name="Horn M."/>
        </authorList>
    </citation>
    <scope>NUCLEOTIDE SEQUENCE [LARGE SCALE GENOMIC DNA]</scope>
    <source>
        <strain evidence="10">ATCC VR-1471 / Z</strain>
    </source>
</reference>
<comment type="function">
    <text evidence="7">Catalyzes the ferrous insertion into protoporphyrin IX.</text>
</comment>
<comment type="similarity">
    <text evidence="1 7 8">Belongs to the ferrochelatase family.</text>
</comment>
<comment type="pathway">
    <text evidence="7">Porphyrin-containing compound metabolism; protoheme biosynthesis; protoheme from protoporphyrin-IX: step 1/1.</text>
</comment>
<dbReference type="GO" id="GO:0005737">
    <property type="term" value="C:cytoplasm"/>
    <property type="evidence" value="ECO:0007669"/>
    <property type="project" value="UniProtKB-SubCell"/>
</dbReference>
<dbReference type="STRING" id="331113.SNE_A13730"/>
<dbReference type="GO" id="GO:0006783">
    <property type="term" value="P:heme biosynthetic process"/>
    <property type="evidence" value="ECO:0007669"/>
    <property type="project" value="UniProtKB-UniRule"/>
</dbReference>